<feature type="binding site" evidence="8">
    <location>
        <begin position="88"/>
        <end position="92"/>
    </location>
    <ligand>
        <name>GTP</name>
        <dbReference type="ChEBI" id="CHEBI:37565"/>
    </ligand>
</feature>
<evidence type="ECO:0000313" key="11">
    <source>
        <dbReference type="Proteomes" id="UP001162881"/>
    </source>
</evidence>
<dbReference type="PRINTS" id="PR00315">
    <property type="entry name" value="ELONGATNFCT"/>
</dbReference>
<name>A0ABT0BCD7_9SPHN</name>
<dbReference type="InterPro" id="IPR047872">
    <property type="entry name" value="EFG_IV"/>
</dbReference>
<evidence type="ECO:0000256" key="3">
    <source>
        <dbReference type="ARBA" id="ARBA00022741"/>
    </source>
</evidence>
<dbReference type="SMART" id="SM00889">
    <property type="entry name" value="EFG_IV"/>
    <property type="match status" value="1"/>
</dbReference>
<dbReference type="CDD" id="cd03713">
    <property type="entry name" value="EFG_mtEFG_C"/>
    <property type="match status" value="1"/>
</dbReference>
<keyword evidence="5 8" id="KW-0648">Protein biosynthesis</keyword>
<dbReference type="InterPro" id="IPR000640">
    <property type="entry name" value="EFG_V-like"/>
</dbReference>
<dbReference type="PANTHER" id="PTHR43261">
    <property type="entry name" value="TRANSLATION ELONGATION FACTOR G-RELATED"/>
    <property type="match status" value="1"/>
</dbReference>
<gene>
    <name evidence="8 10" type="primary">fusA</name>
    <name evidence="10" type="ORF">MTR62_08455</name>
</gene>
<dbReference type="CDD" id="cd01434">
    <property type="entry name" value="EFG_mtEFG1_IV"/>
    <property type="match status" value="1"/>
</dbReference>
<dbReference type="SUPFAM" id="SSF50447">
    <property type="entry name" value="Translation proteins"/>
    <property type="match status" value="1"/>
</dbReference>
<keyword evidence="8" id="KW-0963">Cytoplasm</keyword>
<dbReference type="RefSeq" id="WP_244018924.1">
    <property type="nucleotide sequence ID" value="NZ_JALHLF010000023.1"/>
</dbReference>
<dbReference type="InterPro" id="IPR053905">
    <property type="entry name" value="EF-G-like_DII"/>
</dbReference>
<keyword evidence="4 8" id="KW-0251">Elongation factor</keyword>
<dbReference type="PROSITE" id="PS51722">
    <property type="entry name" value="G_TR_2"/>
    <property type="match status" value="1"/>
</dbReference>
<reference evidence="10" key="1">
    <citation type="submission" date="2022-03" db="EMBL/GenBank/DDBJ databases">
        <title>Identification of a novel bacterium isolated from mangrove sediments.</title>
        <authorList>
            <person name="Pan X."/>
        </authorList>
    </citation>
    <scope>NUCLEOTIDE SEQUENCE</scope>
    <source>
        <strain evidence="10">B1949</strain>
    </source>
</reference>
<dbReference type="InterPro" id="IPR035647">
    <property type="entry name" value="EFG_III/V"/>
</dbReference>
<dbReference type="InterPro" id="IPR009000">
    <property type="entry name" value="Transl_B-barrel_sf"/>
</dbReference>
<dbReference type="InterPro" id="IPR014721">
    <property type="entry name" value="Ribsml_uS5_D2-typ_fold_subgr"/>
</dbReference>
<comment type="function">
    <text evidence="7 8">Catalyzes the GTP-dependent ribosomal translocation step during translation elongation. During this step, the ribosome changes from the pre-translocational (PRE) to the post-translocational (POST) state as the newly formed A-site-bound peptidyl-tRNA and P-site-bound deacylated tRNA move to the P and E sites, respectively. Catalyzes the coordinated movement of the two tRNA molecules, the mRNA and conformational changes in the ribosome.</text>
</comment>
<evidence type="ECO:0000256" key="4">
    <source>
        <dbReference type="ARBA" id="ARBA00022768"/>
    </source>
</evidence>
<feature type="binding site" evidence="8">
    <location>
        <begin position="17"/>
        <end position="24"/>
    </location>
    <ligand>
        <name>GTP</name>
        <dbReference type="ChEBI" id="CHEBI:37565"/>
    </ligand>
</feature>
<dbReference type="SUPFAM" id="SSF52540">
    <property type="entry name" value="P-loop containing nucleoside triphosphate hydrolases"/>
    <property type="match status" value="1"/>
</dbReference>
<evidence type="ECO:0000256" key="1">
    <source>
        <dbReference type="ARBA" id="ARBA00005870"/>
    </source>
</evidence>
<dbReference type="SUPFAM" id="SSF54211">
    <property type="entry name" value="Ribosomal protein S5 domain 2-like"/>
    <property type="match status" value="1"/>
</dbReference>
<keyword evidence="6 8" id="KW-0342">GTP-binding</keyword>
<comment type="similarity">
    <text evidence="1 8">Belongs to the TRAFAC class translation factor GTPase superfamily. Classic translation factor GTPase family. EF-G/EF-2 subfamily.</text>
</comment>
<protein>
    <recommendedName>
        <fullName evidence="2 8">Elongation factor G</fullName>
        <shortName evidence="8">EF-G</shortName>
    </recommendedName>
</protein>
<proteinExistence type="inferred from homology"/>
<dbReference type="InterPro" id="IPR005225">
    <property type="entry name" value="Small_GTP-bd"/>
</dbReference>
<dbReference type="Pfam" id="PF03764">
    <property type="entry name" value="EFG_IV"/>
    <property type="match status" value="1"/>
</dbReference>
<dbReference type="InterPro" id="IPR005517">
    <property type="entry name" value="Transl_elong_EFG/EF2_IV"/>
</dbReference>
<dbReference type="InterPro" id="IPR000795">
    <property type="entry name" value="T_Tr_GTP-bd_dom"/>
</dbReference>
<comment type="subcellular location">
    <subcellularLocation>
        <location evidence="8">Cytoplasm</location>
    </subcellularLocation>
</comment>
<dbReference type="Gene3D" id="2.40.30.10">
    <property type="entry name" value="Translation factors"/>
    <property type="match status" value="1"/>
</dbReference>
<dbReference type="SMART" id="SM00838">
    <property type="entry name" value="EFG_C"/>
    <property type="match status" value="1"/>
</dbReference>
<feature type="binding site" evidence="8">
    <location>
        <begin position="142"/>
        <end position="145"/>
    </location>
    <ligand>
        <name>GTP</name>
        <dbReference type="ChEBI" id="CHEBI:37565"/>
    </ligand>
</feature>
<dbReference type="NCBIfam" id="TIGR00231">
    <property type="entry name" value="small_GTP"/>
    <property type="match status" value="1"/>
</dbReference>
<evidence type="ECO:0000256" key="8">
    <source>
        <dbReference type="HAMAP-Rule" id="MF_00054"/>
    </source>
</evidence>
<dbReference type="CDD" id="cd16262">
    <property type="entry name" value="EFG_III"/>
    <property type="match status" value="1"/>
</dbReference>
<keyword evidence="3 8" id="KW-0547">Nucleotide-binding</keyword>
<evidence type="ECO:0000256" key="5">
    <source>
        <dbReference type="ARBA" id="ARBA00022917"/>
    </source>
</evidence>
<dbReference type="GO" id="GO:0003746">
    <property type="term" value="F:translation elongation factor activity"/>
    <property type="evidence" value="ECO:0007669"/>
    <property type="project" value="UniProtKB-KW"/>
</dbReference>
<dbReference type="PANTHER" id="PTHR43261:SF1">
    <property type="entry name" value="RIBOSOME-RELEASING FACTOR 2, MITOCHONDRIAL"/>
    <property type="match status" value="1"/>
</dbReference>
<comment type="caution">
    <text evidence="10">The sequence shown here is derived from an EMBL/GenBank/DDBJ whole genome shotgun (WGS) entry which is preliminary data.</text>
</comment>
<dbReference type="Gene3D" id="3.30.70.870">
    <property type="entry name" value="Elongation Factor G (Translational Gtpase), domain 3"/>
    <property type="match status" value="1"/>
</dbReference>
<feature type="domain" description="Tr-type G" evidence="9">
    <location>
        <begin position="8"/>
        <end position="290"/>
    </location>
</feature>
<dbReference type="InterPro" id="IPR004540">
    <property type="entry name" value="Transl_elong_EFG/EF2"/>
</dbReference>
<organism evidence="10 11">
    <name type="scientific">Novosphingobium organovorum</name>
    <dbReference type="NCBI Taxonomy" id="2930092"/>
    <lineage>
        <taxon>Bacteria</taxon>
        <taxon>Pseudomonadati</taxon>
        <taxon>Pseudomonadota</taxon>
        <taxon>Alphaproteobacteria</taxon>
        <taxon>Sphingomonadales</taxon>
        <taxon>Sphingomonadaceae</taxon>
        <taxon>Novosphingobium</taxon>
    </lineage>
</organism>
<dbReference type="Pfam" id="PF14492">
    <property type="entry name" value="EFG_III"/>
    <property type="match status" value="1"/>
</dbReference>
<evidence type="ECO:0000256" key="6">
    <source>
        <dbReference type="ARBA" id="ARBA00023134"/>
    </source>
</evidence>
<evidence type="ECO:0000313" key="10">
    <source>
        <dbReference type="EMBL" id="MCJ2182720.1"/>
    </source>
</evidence>
<dbReference type="CDD" id="cd01886">
    <property type="entry name" value="EF-G"/>
    <property type="match status" value="1"/>
</dbReference>
<dbReference type="Gene3D" id="3.40.50.300">
    <property type="entry name" value="P-loop containing nucleotide triphosphate hydrolases"/>
    <property type="match status" value="1"/>
</dbReference>
<evidence type="ECO:0000256" key="2">
    <source>
        <dbReference type="ARBA" id="ARBA00017872"/>
    </source>
</evidence>
<dbReference type="InterPro" id="IPR041095">
    <property type="entry name" value="EFG_II"/>
</dbReference>
<dbReference type="InterPro" id="IPR009022">
    <property type="entry name" value="EFG_III"/>
</dbReference>
<dbReference type="InterPro" id="IPR027417">
    <property type="entry name" value="P-loop_NTPase"/>
</dbReference>
<dbReference type="Pfam" id="PF00009">
    <property type="entry name" value="GTP_EFTU"/>
    <property type="match status" value="1"/>
</dbReference>
<dbReference type="NCBIfam" id="TIGR00484">
    <property type="entry name" value="EF-G"/>
    <property type="match status" value="1"/>
</dbReference>
<dbReference type="InterPro" id="IPR035649">
    <property type="entry name" value="EFG_V"/>
</dbReference>
<dbReference type="NCBIfam" id="NF009381">
    <property type="entry name" value="PRK12740.1-5"/>
    <property type="match status" value="1"/>
</dbReference>
<dbReference type="InterPro" id="IPR031157">
    <property type="entry name" value="G_TR_CS"/>
</dbReference>
<keyword evidence="11" id="KW-1185">Reference proteome</keyword>
<dbReference type="HAMAP" id="MF_00054_B">
    <property type="entry name" value="EF_G_EF_2_B"/>
    <property type="match status" value="1"/>
</dbReference>
<dbReference type="InterPro" id="IPR020568">
    <property type="entry name" value="Ribosomal_Su5_D2-typ_SF"/>
</dbReference>
<dbReference type="Gene3D" id="3.30.230.10">
    <property type="match status" value="1"/>
</dbReference>
<dbReference type="EMBL" id="JALHLF010000023">
    <property type="protein sequence ID" value="MCJ2182720.1"/>
    <property type="molecule type" value="Genomic_DNA"/>
</dbReference>
<dbReference type="SUPFAM" id="SSF54980">
    <property type="entry name" value="EF-G C-terminal domain-like"/>
    <property type="match status" value="2"/>
</dbReference>
<dbReference type="PROSITE" id="PS00301">
    <property type="entry name" value="G_TR_1"/>
    <property type="match status" value="1"/>
</dbReference>
<accession>A0ABT0BCD7</accession>
<sequence length="697" mass="76679">MARSHPIERYRNIGIMAHIDAGKTTTTERILYYTGKSYKIGEVHDGAATMDWMEQEQERGITITSAATTTFWKAEDGQGEEHRINIIDTPGHVDFTIEVERSLRVLDGAVAVFDGVAGVEPQSETVWRQADKYGVPRMCFVNKLDRTGADFYYCVQSIIDRLGANPLVLTLPIGAEADLAGVVDLVKMRSIVWENDGLGASFTYGEIPAELADKAAEYREKLLETAVEQDDDVMEAYLEGTEPDVDTLKKLIRKGTLERAFVPVLCGSAFKNKGVQPLLDAVVDYMPSPIDVPAIKGINPDTEVEEERPSDDNAPFAALAFKIMNDPFVGSLTFCRIYSGMLSKGSYLNSVKDKKEKVGRMLLMHSNNREDIDMGYAGDIVAVAGLKETTTGDTLCAEKSPIILERMEFPEPVIELSVEPKTKADQEKMGIALSRLAAEDPSFRVSTDHESGQTIIKGMGELHLDIIVDRMRREFKVEANVGAPQVAYREYLARPVELTYTHKKQSGGSGQFGEVKVKLTPGERGAGINFVDAVKGGNIPREYIPSVEKGMRETAETGALIGFPIVDFDIELLDGKYHDVDSSALAFEIAGRGAMREAAQKAGIKILEPIMKVEVVTPEEFMGDVIGDMNSRRGQIQGTDSRGNAQVVEANVPLANMFGYVNQLRSFTQGRAQYSMIFSHYDEVPANVAAEVKEKLA</sequence>
<evidence type="ECO:0000256" key="7">
    <source>
        <dbReference type="ARBA" id="ARBA00024731"/>
    </source>
</evidence>
<dbReference type="Pfam" id="PF22042">
    <property type="entry name" value="EF-G_D2"/>
    <property type="match status" value="1"/>
</dbReference>
<dbReference type="Pfam" id="PF00679">
    <property type="entry name" value="EFG_C"/>
    <property type="match status" value="1"/>
</dbReference>
<dbReference type="Gene3D" id="3.30.70.240">
    <property type="match status" value="1"/>
</dbReference>
<dbReference type="Proteomes" id="UP001162881">
    <property type="component" value="Unassembled WGS sequence"/>
</dbReference>
<evidence type="ECO:0000259" key="9">
    <source>
        <dbReference type="PROSITE" id="PS51722"/>
    </source>
</evidence>
<dbReference type="CDD" id="cd04088">
    <property type="entry name" value="EFG_mtEFG_II"/>
    <property type="match status" value="1"/>
</dbReference>